<proteinExistence type="predicted"/>
<dbReference type="GO" id="GO:0004519">
    <property type="term" value="F:endonuclease activity"/>
    <property type="evidence" value="ECO:0007669"/>
    <property type="project" value="UniProtKB-KW"/>
</dbReference>
<evidence type="ECO:0000313" key="1">
    <source>
        <dbReference type="EMBL" id="CAG5080102.1"/>
    </source>
</evidence>
<accession>A0ABN7RKQ5</accession>
<keyword evidence="1" id="KW-0378">Hydrolase</keyword>
<dbReference type="EC" id="3.1.-.-" evidence="1"/>
<dbReference type="CDD" id="cd10451">
    <property type="entry name" value="GIY-YIG_LuxR_like"/>
    <property type="match status" value="1"/>
</dbReference>
<name>A0ABN7RKQ5_THEXY</name>
<organism evidence="1 2">
    <name type="scientific">Thermobacillus xylanilyticus</name>
    <dbReference type="NCBI Taxonomy" id="76633"/>
    <lineage>
        <taxon>Bacteria</taxon>
        <taxon>Bacillati</taxon>
        <taxon>Bacillota</taxon>
        <taxon>Bacilli</taxon>
        <taxon>Bacillales</taxon>
        <taxon>Paenibacillaceae</taxon>
        <taxon>Thermobacillus</taxon>
    </lineage>
</organism>
<dbReference type="InterPro" id="IPR035901">
    <property type="entry name" value="GIY-YIG_endonuc_sf"/>
</dbReference>
<gene>
    <name evidence="1" type="primary">txxe 287-bI1</name>
    <name evidence="1" type="ORF">TXXE_03845</name>
</gene>
<dbReference type="GO" id="GO:0016787">
    <property type="term" value="F:hydrolase activity"/>
    <property type="evidence" value="ECO:0007669"/>
    <property type="project" value="UniProtKB-KW"/>
</dbReference>
<keyword evidence="1" id="KW-0540">Nuclease</keyword>
<keyword evidence="1" id="KW-0255">Endonuclease</keyword>
<keyword evidence="2" id="KW-1185">Reference proteome</keyword>
<dbReference type="EMBL" id="CAJRAY010000018">
    <property type="protein sequence ID" value="CAG5080102.1"/>
    <property type="molecule type" value="Genomic_DNA"/>
</dbReference>
<dbReference type="Proteomes" id="UP000681526">
    <property type="component" value="Unassembled WGS sequence"/>
</dbReference>
<dbReference type="Gene3D" id="3.40.1440.10">
    <property type="entry name" value="GIY-YIG endonuclease"/>
    <property type="match status" value="1"/>
</dbReference>
<sequence length="119" mass="14502">MTNRRKELIEQYKQMKPDMGIFRIRLKDGGKCFIETSQNLKGKMNSTRFQLDAGNHPNQELQRDWKQYGEGRFEFEVLELLPYAKDESKTDYTEELEILKQIWEERLLQQQFEFYKKKI</sequence>
<dbReference type="RefSeq" id="WP_213483543.1">
    <property type="nucleotide sequence ID" value="NZ_CAJRAY010000018.1"/>
</dbReference>
<reference evidence="1 2" key="1">
    <citation type="submission" date="2021-04" db="EMBL/GenBank/DDBJ databases">
        <authorList>
            <person name="Rakotoarivonina H."/>
        </authorList>
    </citation>
    <scope>NUCLEOTIDE SEQUENCE [LARGE SCALE GENOMIC DNA]</scope>
    <source>
        <strain evidence="1 2">XE</strain>
    </source>
</reference>
<dbReference type="SUPFAM" id="SSF82771">
    <property type="entry name" value="GIY-YIG endonuclease"/>
    <property type="match status" value="1"/>
</dbReference>
<protein>
    <submittedName>
        <fullName evidence="1">Intron-encoded endonuclease</fullName>
        <ecNumber evidence="1">3.1.-.-</ecNumber>
    </submittedName>
</protein>
<evidence type="ECO:0000313" key="2">
    <source>
        <dbReference type="Proteomes" id="UP000681526"/>
    </source>
</evidence>
<comment type="caution">
    <text evidence="1">The sequence shown here is derived from an EMBL/GenBank/DDBJ whole genome shotgun (WGS) entry which is preliminary data.</text>
</comment>